<evidence type="ECO:0000313" key="3">
    <source>
        <dbReference type="Proteomes" id="UP001302316"/>
    </source>
</evidence>
<evidence type="ECO:0000313" key="2">
    <source>
        <dbReference type="EMBL" id="MEA5445680.1"/>
    </source>
</evidence>
<proteinExistence type="predicted"/>
<reference evidence="2 3" key="1">
    <citation type="submission" date="2023-12" db="EMBL/GenBank/DDBJ databases">
        <title>Whole-genome sequencing of halo(alkali)philic microorganisms from hypersaline lakes.</title>
        <authorList>
            <person name="Sorokin D.Y."/>
            <person name="Merkel A.Y."/>
            <person name="Messina E."/>
            <person name="Yakimov M."/>
        </authorList>
    </citation>
    <scope>NUCLEOTIDE SEQUENCE [LARGE SCALE GENOMIC DNA]</scope>
    <source>
        <strain evidence="2 3">AB-CW1</strain>
    </source>
</reference>
<dbReference type="InterPro" id="IPR007296">
    <property type="entry name" value="DUF403"/>
</dbReference>
<dbReference type="Pfam" id="PF04168">
    <property type="entry name" value="Alpha-E"/>
    <property type="match status" value="1"/>
</dbReference>
<dbReference type="Proteomes" id="UP001302316">
    <property type="component" value="Unassembled WGS sequence"/>
</dbReference>
<dbReference type="PANTHER" id="PTHR34595:SF7">
    <property type="entry name" value="SLL1039 PROTEIN"/>
    <property type="match status" value="1"/>
</dbReference>
<feature type="domain" description="DUF403" evidence="1">
    <location>
        <begin position="1"/>
        <end position="307"/>
    </location>
</feature>
<dbReference type="EMBL" id="JAYGII010000013">
    <property type="protein sequence ID" value="MEA5445680.1"/>
    <property type="molecule type" value="Genomic_DNA"/>
</dbReference>
<comment type="caution">
    <text evidence="2">The sequence shown here is derived from an EMBL/GenBank/DDBJ whole genome shotgun (WGS) entry which is preliminary data.</text>
</comment>
<organism evidence="2 3">
    <name type="scientific">Natronospira elongata</name>
    <dbReference type="NCBI Taxonomy" id="3110268"/>
    <lineage>
        <taxon>Bacteria</taxon>
        <taxon>Pseudomonadati</taxon>
        <taxon>Pseudomonadota</taxon>
        <taxon>Gammaproteobacteria</taxon>
        <taxon>Natronospirales</taxon>
        <taxon>Natronospiraceae</taxon>
        <taxon>Natronospira</taxon>
    </lineage>
</organism>
<dbReference type="RefSeq" id="WP_346051364.1">
    <property type="nucleotide sequence ID" value="NZ_JAYGII010000013.1"/>
</dbReference>
<accession>A0AAP6MLC1</accession>
<protein>
    <submittedName>
        <fullName evidence="2">Alpha-E domain-containing protein</fullName>
    </submittedName>
</protein>
<gene>
    <name evidence="2" type="ORF">VCB98_07605</name>
</gene>
<sequence length="313" mass="36286">MLSRVAESLYWTARYMERAEDLARLVNVHSNLIMDLPRSVELGWEPLIAITGSEAPFAKLFGDEMDERNVTRFIIADRRNPGSILSALFMARENLRSTRDLVPREGWEQVNDLYLHARQELKGGIAKRKRYDFLRGVIQRCQQLTGLLAGTMSHDEAYEFIRIGRNLERADMGTRILDVRSEDLLPHRAEDLTPFENIQWMSVLKSLTAYQMYRRNVRVRVRGSDVLRYLLQDPKLPRALLHCMSEVEACLHDLPRNDGPLRSVTRMKRRIQEANVPELAESGLHEFLDDLQVELSRLHAEIANTYFLLDRAA</sequence>
<name>A0AAP6MLC1_9GAMM</name>
<dbReference type="AlphaFoldDB" id="A0AAP6MLC1"/>
<keyword evidence="3" id="KW-1185">Reference proteome</keyword>
<dbReference type="PANTHER" id="PTHR34595">
    <property type="entry name" value="BLR5612 PROTEIN"/>
    <property type="match status" value="1"/>
</dbReference>
<dbReference type="InterPro" id="IPR051680">
    <property type="entry name" value="ATP-dep_Glu-Cys_Ligase-2"/>
</dbReference>
<evidence type="ECO:0000259" key="1">
    <source>
        <dbReference type="Pfam" id="PF04168"/>
    </source>
</evidence>